<comment type="caution">
    <text evidence="2">The sequence shown here is derived from an EMBL/GenBank/DDBJ whole genome shotgun (WGS) entry which is preliminary data.</text>
</comment>
<accession>A0A918VRN5</accession>
<name>A0A918VRN5_9GAMM</name>
<dbReference type="AlphaFoldDB" id="A0A918VRN5"/>
<dbReference type="RefSeq" id="WP_189402506.1">
    <property type="nucleotide sequence ID" value="NZ_BMXA01000007.1"/>
</dbReference>
<proteinExistence type="predicted"/>
<protein>
    <submittedName>
        <fullName evidence="2">Uncharacterized protein</fullName>
    </submittedName>
</protein>
<feature type="chain" id="PRO_5037472831" evidence="1">
    <location>
        <begin position="34"/>
        <end position="107"/>
    </location>
</feature>
<dbReference type="Proteomes" id="UP000614811">
    <property type="component" value="Unassembled WGS sequence"/>
</dbReference>
<feature type="signal peptide" evidence="1">
    <location>
        <begin position="1"/>
        <end position="33"/>
    </location>
</feature>
<organism evidence="2 3">
    <name type="scientific">Arenicella chitinivorans</name>
    <dbReference type="NCBI Taxonomy" id="1329800"/>
    <lineage>
        <taxon>Bacteria</taxon>
        <taxon>Pseudomonadati</taxon>
        <taxon>Pseudomonadota</taxon>
        <taxon>Gammaproteobacteria</taxon>
        <taxon>Arenicellales</taxon>
        <taxon>Arenicellaceae</taxon>
        <taxon>Arenicella</taxon>
    </lineage>
</organism>
<reference evidence="2" key="1">
    <citation type="journal article" date="2014" name="Int. J. Syst. Evol. Microbiol.">
        <title>Complete genome sequence of Corynebacterium casei LMG S-19264T (=DSM 44701T), isolated from a smear-ripened cheese.</title>
        <authorList>
            <consortium name="US DOE Joint Genome Institute (JGI-PGF)"/>
            <person name="Walter F."/>
            <person name="Albersmeier A."/>
            <person name="Kalinowski J."/>
            <person name="Ruckert C."/>
        </authorList>
    </citation>
    <scope>NUCLEOTIDE SEQUENCE</scope>
    <source>
        <strain evidence="2">KCTC 12711</strain>
    </source>
</reference>
<evidence type="ECO:0000313" key="2">
    <source>
        <dbReference type="EMBL" id="GHA18240.1"/>
    </source>
</evidence>
<evidence type="ECO:0000256" key="1">
    <source>
        <dbReference type="SAM" id="SignalP"/>
    </source>
</evidence>
<evidence type="ECO:0000313" key="3">
    <source>
        <dbReference type="Proteomes" id="UP000614811"/>
    </source>
</evidence>
<keyword evidence="3" id="KW-1185">Reference proteome</keyword>
<reference evidence="2" key="2">
    <citation type="submission" date="2020-09" db="EMBL/GenBank/DDBJ databases">
        <authorList>
            <person name="Sun Q."/>
            <person name="Kim S."/>
        </authorList>
    </citation>
    <scope>NUCLEOTIDE SEQUENCE</scope>
    <source>
        <strain evidence="2">KCTC 12711</strain>
    </source>
</reference>
<dbReference type="EMBL" id="BMXA01000007">
    <property type="protein sequence ID" value="GHA18240.1"/>
    <property type="molecule type" value="Genomic_DNA"/>
</dbReference>
<sequence>MSKQAPNAASSTLRTRRALFGLATTAALAPLWAKPVVNTIVLPAHAQTSVCVTDTTVGGPLAGAPDNPPNCQVACEAEAARENALLCEVRETPTDSGTDCACDIDVI</sequence>
<keyword evidence="1" id="KW-0732">Signal</keyword>
<gene>
    <name evidence="2" type="ORF">GCM10008090_29770</name>
</gene>